<dbReference type="InterPro" id="IPR036388">
    <property type="entry name" value="WH-like_DNA-bd_sf"/>
</dbReference>
<dbReference type="SUPFAM" id="SSF46785">
    <property type="entry name" value="Winged helix' DNA-binding domain"/>
    <property type="match status" value="1"/>
</dbReference>
<dbReference type="NCBIfam" id="NF033788">
    <property type="entry name" value="HTH_metalloreg"/>
    <property type="match status" value="1"/>
</dbReference>
<protein>
    <submittedName>
        <fullName evidence="3">Metalloregulator ArsR/SmtB family transcription factor</fullName>
    </submittedName>
</protein>
<dbReference type="PRINTS" id="PR00778">
    <property type="entry name" value="HTHARSR"/>
</dbReference>
<dbReference type="PANTHER" id="PTHR43031:SF1">
    <property type="entry name" value="PYRIDINE NUCLEOTIDE-DISULPHIDE OXIDOREDUCTASE"/>
    <property type="match status" value="1"/>
</dbReference>
<reference evidence="3 4" key="1">
    <citation type="submission" date="2022-06" db="EMBL/GenBank/DDBJ databases">
        <title>Paraconexibacter antarcticus.</title>
        <authorList>
            <person name="Kim C.S."/>
        </authorList>
    </citation>
    <scope>NUCLEOTIDE SEQUENCE [LARGE SCALE GENOMIC DNA]</scope>
    <source>
        <strain evidence="3 4">02-257</strain>
    </source>
</reference>
<evidence type="ECO:0000313" key="3">
    <source>
        <dbReference type="EMBL" id="UTI64352.1"/>
    </source>
</evidence>
<sequence length="221" mass="24629">MESRRDKDALFEAIALMGKAFASPVRLELLDLLAQTPRTVDELARTSEQSTANTSQHLQALHAAGMVSRTREGTSTRYALAGDEVLALWLALRDASVTRLGDVERAAREYLGDEVDAIGRDELIARLRAGDVVLIDVRPIEEYEAGHIEGARSIPIEELESRLAELPADREVVAYCRGPFCAYAHQAVRRLQADGRQARRLQDGWPEWRLAAKSNKRRRAA</sequence>
<accession>A0ABY5DU56</accession>
<dbReference type="EMBL" id="CP098502">
    <property type="protein sequence ID" value="UTI64352.1"/>
    <property type="molecule type" value="Genomic_DNA"/>
</dbReference>
<dbReference type="SMART" id="SM00418">
    <property type="entry name" value="HTH_ARSR"/>
    <property type="match status" value="1"/>
</dbReference>
<dbReference type="Pfam" id="PF00581">
    <property type="entry name" value="Rhodanese"/>
    <property type="match status" value="1"/>
</dbReference>
<dbReference type="CDD" id="cd00158">
    <property type="entry name" value="RHOD"/>
    <property type="match status" value="1"/>
</dbReference>
<dbReference type="Pfam" id="PF01022">
    <property type="entry name" value="HTH_5"/>
    <property type="match status" value="1"/>
</dbReference>
<dbReference type="InterPro" id="IPR001845">
    <property type="entry name" value="HTH_ArsR_DNA-bd_dom"/>
</dbReference>
<dbReference type="SUPFAM" id="SSF52821">
    <property type="entry name" value="Rhodanese/Cell cycle control phosphatase"/>
    <property type="match status" value="1"/>
</dbReference>
<feature type="domain" description="Rhodanese" evidence="1">
    <location>
        <begin position="128"/>
        <end position="217"/>
    </location>
</feature>
<dbReference type="Gene3D" id="3.40.250.10">
    <property type="entry name" value="Rhodanese-like domain"/>
    <property type="match status" value="1"/>
</dbReference>
<dbReference type="PROSITE" id="PS50987">
    <property type="entry name" value="HTH_ARSR_2"/>
    <property type="match status" value="1"/>
</dbReference>
<gene>
    <name evidence="3" type="ORF">NBH00_23815</name>
</gene>
<dbReference type="InterPro" id="IPR001763">
    <property type="entry name" value="Rhodanese-like_dom"/>
</dbReference>
<dbReference type="InterPro" id="IPR036390">
    <property type="entry name" value="WH_DNA-bd_sf"/>
</dbReference>
<dbReference type="PROSITE" id="PS50206">
    <property type="entry name" value="RHODANESE_3"/>
    <property type="match status" value="1"/>
</dbReference>
<evidence type="ECO:0000259" key="1">
    <source>
        <dbReference type="PROSITE" id="PS50206"/>
    </source>
</evidence>
<dbReference type="Proteomes" id="UP001056035">
    <property type="component" value="Chromosome"/>
</dbReference>
<dbReference type="Gene3D" id="1.10.10.10">
    <property type="entry name" value="Winged helix-like DNA-binding domain superfamily/Winged helix DNA-binding domain"/>
    <property type="match status" value="1"/>
</dbReference>
<organism evidence="3 4">
    <name type="scientific">Paraconexibacter antarcticus</name>
    <dbReference type="NCBI Taxonomy" id="2949664"/>
    <lineage>
        <taxon>Bacteria</taxon>
        <taxon>Bacillati</taxon>
        <taxon>Actinomycetota</taxon>
        <taxon>Thermoleophilia</taxon>
        <taxon>Solirubrobacterales</taxon>
        <taxon>Paraconexibacteraceae</taxon>
        <taxon>Paraconexibacter</taxon>
    </lineage>
</organism>
<dbReference type="SMART" id="SM00450">
    <property type="entry name" value="RHOD"/>
    <property type="match status" value="1"/>
</dbReference>
<dbReference type="RefSeq" id="WP_254571058.1">
    <property type="nucleotide sequence ID" value="NZ_CP098502.1"/>
</dbReference>
<dbReference type="PANTHER" id="PTHR43031">
    <property type="entry name" value="FAD-DEPENDENT OXIDOREDUCTASE"/>
    <property type="match status" value="1"/>
</dbReference>
<name>A0ABY5DU56_9ACTN</name>
<dbReference type="InterPro" id="IPR036873">
    <property type="entry name" value="Rhodanese-like_dom_sf"/>
</dbReference>
<evidence type="ECO:0000313" key="4">
    <source>
        <dbReference type="Proteomes" id="UP001056035"/>
    </source>
</evidence>
<evidence type="ECO:0000259" key="2">
    <source>
        <dbReference type="PROSITE" id="PS50987"/>
    </source>
</evidence>
<dbReference type="InterPro" id="IPR050229">
    <property type="entry name" value="GlpE_sulfurtransferase"/>
</dbReference>
<dbReference type="CDD" id="cd00090">
    <property type="entry name" value="HTH_ARSR"/>
    <property type="match status" value="1"/>
</dbReference>
<proteinExistence type="predicted"/>
<keyword evidence="4" id="KW-1185">Reference proteome</keyword>
<dbReference type="InterPro" id="IPR011991">
    <property type="entry name" value="ArsR-like_HTH"/>
</dbReference>
<feature type="domain" description="HTH arsR-type" evidence="2">
    <location>
        <begin position="6"/>
        <end position="100"/>
    </location>
</feature>